<organism evidence="2 3">
    <name type="scientific">Clitoria ternatea</name>
    <name type="common">Butterfly pea</name>
    <dbReference type="NCBI Taxonomy" id="43366"/>
    <lineage>
        <taxon>Eukaryota</taxon>
        <taxon>Viridiplantae</taxon>
        <taxon>Streptophyta</taxon>
        <taxon>Embryophyta</taxon>
        <taxon>Tracheophyta</taxon>
        <taxon>Spermatophyta</taxon>
        <taxon>Magnoliopsida</taxon>
        <taxon>eudicotyledons</taxon>
        <taxon>Gunneridae</taxon>
        <taxon>Pentapetalae</taxon>
        <taxon>rosids</taxon>
        <taxon>fabids</taxon>
        <taxon>Fabales</taxon>
        <taxon>Fabaceae</taxon>
        <taxon>Papilionoideae</taxon>
        <taxon>50 kb inversion clade</taxon>
        <taxon>NPAAA clade</taxon>
        <taxon>indigoferoid/millettioid clade</taxon>
        <taxon>Phaseoleae</taxon>
        <taxon>Clitoria</taxon>
    </lineage>
</organism>
<reference evidence="2 3" key="1">
    <citation type="submission" date="2024-01" db="EMBL/GenBank/DDBJ databases">
        <title>The genomes of 5 underutilized Papilionoideae crops provide insights into root nodulation and disease resistance.</title>
        <authorList>
            <person name="Yuan L."/>
        </authorList>
    </citation>
    <scope>NUCLEOTIDE SEQUENCE [LARGE SCALE GENOMIC DNA]</scope>
    <source>
        <strain evidence="2">LY-2023</strain>
        <tissue evidence="2">Leaf</tissue>
    </source>
</reference>
<feature type="transmembrane region" description="Helical" evidence="1">
    <location>
        <begin position="40"/>
        <end position="65"/>
    </location>
</feature>
<dbReference type="AlphaFoldDB" id="A0AAN9I4L2"/>
<accession>A0AAN9I4L2</accession>
<keyword evidence="1" id="KW-0472">Membrane</keyword>
<dbReference type="EMBL" id="JAYKXN010000008">
    <property type="protein sequence ID" value="KAK7263410.1"/>
    <property type="molecule type" value="Genomic_DNA"/>
</dbReference>
<evidence type="ECO:0000313" key="2">
    <source>
        <dbReference type="EMBL" id="KAK7263410.1"/>
    </source>
</evidence>
<gene>
    <name evidence="2" type="ORF">RJT34_30999</name>
</gene>
<comment type="caution">
    <text evidence="2">The sequence shown here is derived from an EMBL/GenBank/DDBJ whole genome shotgun (WGS) entry which is preliminary data.</text>
</comment>
<evidence type="ECO:0000256" key="1">
    <source>
        <dbReference type="SAM" id="Phobius"/>
    </source>
</evidence>
<name>A0AAN9I4L2_CLITE</name>
<keyword evidence="1" id="KW-0812">Transmembrane</keyword>
<feature type="transmembrane region" description="Helical" evidence="1">
    <location>
        <begin position="12"/>
        <end position="34"/>
    </location>
</feature>
<dbReference type="Proteomes" id="UP001359559">
    <property type="component" value="Unassembled WGS sequence"/>
</dbReference>
<keyword evidence="1" id="KW-1133">Transmembrane helix</keyword>
<sequence>MGSSSLRINHGVKRMVGCLCCTCFISFVAIFEVLVNVHHIMFHFFPFVKSFLLSVYGFSVVVTLYRL</sequence>
<proteinExistence type="predicted"/>
<evidence type="ECO:0000313" key="3">
    <source>
        <dbReference type="Proteomes" id="UP001359559"/>
    </source>
</evidence>
<keyword evidence="3" id="KW-1185">Reference proteome</keyword>
<protein>
    <submittedName>
        <fullName evidence="2">Uncharacterized protein</fullName>
    </submittedName>
</protein>